<dbReference type="EMBL" id="JAVDRP010000003">
    <property type="protein sequence ID" value="MDR6408306.1"/>
    <property type="molecule type" value="Genomic_DNA"/>
</dbReference>
<dbReference type="STRING" id="169427.SAMN05192548_1001227"/>
<evidence type="ECO:0000313" key="2">
    <source>
        <dbReference type="EMBL" id="SHJ38414.1"/>
    </source>
</evidence>
<dbReference type="EMBL" id="FRAB01000001">
    <property type="protein sequence ID" value="SHJ38414.1"/>
    <property type="molecule type" value="Genomic_DNA"/>
</dbReference>
<keyword evidence="4" id="KW-1185">Reference proteome</keyword>
<dbReference type="Proteomes" id="UP001264340">
    <property type="component" value="Unassembled WGS sequence"/>
</dbReference>
<organism evidence="2 3">
    <name type="scientific">Paraburkholderia terricola</name>
    <dbReference type="NCBI Taxonomy" id="169427"/>
    <lineage>
        <taxon>Bacteria</taxon>
        <taxon>Pseudomonadati</taxon>
        <taxon>Pseudomonadota</taxon>
        <taxon>Betaproteobacteria</taxon>
        <taxon>Burkholderiales</taxon>
        <taxon>Burkholderiaceae</taxon>
        <taxon>Paraburkholderia</taxon>
    </lineage>
</organism>
<accession>A0A1M6IVK9</accession>
<gene>
    <name evidence="1" type="ORF">J2804_001699</name>
    <name evidence="2" type="ORF">SAMN05192548_1001227</name>
</gene>
<reference evidence="2 3" key="1">
    <citation type="submission" date="2016-11" db="EMBL/GenBank/DDBJ databases">
        <authorList>
            <person name="Jaros S."/>
            <person name="Januszkiewicz K."/>
            <person name="Wedrychowicz H."/>
        </authorList>
    </citation>
    <scope>NUCLEOTIDE SEQUENCE [LARGE SCALE GENOMIC DNA]</scope>
    <source>
        <strain evidence="2 3">LMG 20594</strain>
    </source>
</reference>
<dbReference type="AlphaFoldDB" id="A0A1M6IVK9"/>
<evidence type="ECO:0000313" key="3">
    <source>
        <dbReference type="Proteomes" id="UP000184395"/>
    </source>
</evidence>
<name>A0A1M6IVK9_9BURK</name>
<reference evidence="1 4" key="2">
    <citation type="submission" date="2023-07" db="EMBL/GenBank/DDBJ databases">
        <title>Sorghum-associated microbial communities from plants grown in Nebraska, USA.</title>
        <authorList>
            <person name="Schachtman D."/>
        </authorList>
    </citation>
    <scope>NUCLEOTIDE SEQUENCE [LARGE SCALE GENOMIC DNA]</scope>
    <source>
        <strain evidence="1 4">DS1316</strain>
    </source>
</reference>
<evidence type="ECO:0000313" key="4">
    <source>
        <dbReference type="Proteomes" id="UP001264340"/>
    </source>
</evidence>
<protein>
    <submittedName>
        <fullName evidence="2">Uncharacterized protein</fullName>
    </submittedName>
</protein>
<proteinExistence type="predicted"/>
<sequence>MTVGEPLAPYAGAAAFLIARSRSFTRPRVSVKEPIEDQANRHL</sequence>
<dbReference type="Proteomes" id="UP000184395">
    <property type="component" value="Unassembled WGS sequence"/>
</dbReference>
<evidence type="ECO:0000313" key="1">
    <source>
        <dbReference type="EMBL" id="MDR6408306.1"/>
    </source>
</evidence>